<dbReference type="PANTHER" id="PTHR23028:SF53">
    <property type="entry name" value="ACYL_TRANSF_3 DOMAIN-CONTAINING PROTEIN"/>
    <property type="match status" value="1"/>
</dbReference>
<feature type="transmembrane region" description="Helical" evidence="1">
    <location>
        <begin position="128"/>
        <end position="147"/>
    </location>
</feature>
<organism evidence="3 4">
    <name type="scientific">Methylomonas methanica</name>
    <dbReference type="NCBI Taxonomy" id="421"/>
    <lineage>
        <taxon>Bacteria</taxon>
        <taxon>Pseudomonadati</taxon>
        <taxon>Pseudomonadota</taxon>
        <taxon>Gammaproteobacteria</taxon>
        <taxon>Methylococcales</taxon>
        <taxon>Methylococcaceae</taxon>
        <taxon>Methylomonas</taxon>
    </lineage>
</organism>
<comment type="caution">
    <text evidence="3">The sequence shown here is derived from an EMBL/GenBank/DDBJ whole genome shotgun (WGS) entry which is preliminary data.</text>
</comment>
<keyword evidence="1" id="KW-0812">Transmembrane</keyword>
<keyword evidence="1" id="KW-0472">Membrane</keyword>
<evidence type="ECO:0000256" key="1">
    <source>
        <dbReference type="SAM" id="Phobius"/>
    </source>
</evidence>
<feature type="transmembrane region" description="Helical" evidence="1">
    <location>
        <begin position="242"/>
        <end position="258"/>
    </location>
</feature>
<dbReference type="GO" id="GO:0000271">
    <property type="term" value="P:polysaccharide biosynthetic process"/>
    <property type="evidence" value="ECO:0007669"/>
    <property type="project" value="TreeGrafter"/>
</dbReference>
<feature type="transmembrane region" description="Helical" evidence="1">
    <location>
        <begin position="52"/>
        <end position="73"/>
    </location>
</feature>
<feature type="transmembrane region" description="Helical" evidence="1">
    <location>
        <begin position="85"/>
        <end position="107"/>
    </location>
</feature>
<reference evidence="3 4" key="1">
    <citation type="submission" date="2016-03" db="EMBL/GenBank/DDBJ databases">
        <authorList>
            <person name="Ploux O."/>
        </authorList>
    </citation>
    <scope>NUCLEOTIDE SEQUENCE [LARGE SCALE GENOMIC DNA]</scope>
    <source>
        <strain evidence="3 4">R-45371</strain>
    </source>
</reference>
<feature type="domain" description="Acyltransferase 3" evidence="2">
    <location>
        <begin position="48"/>
        <end position="375"/>
    </location>
</feature>
<evidence type="ECO:0000313" key="4">
    <source>
        <dbReference type="Proteomes" id="UP000077763"/>
    </source>
</evidence>
<keyword evidence="1" id="KW-1133">Transmembrane helix</keyword>
<feature type="transmembrane region" description="Helical" evidence="1">
    <location>
        <begin position="12"/>
        <end position="31"/>
    </location>
</feature>
<dbReference type="GO" id="GO:0016020">
    <property type="term" value="C:membrane"/>
    <property type="evidence" value="ECO:0007669"/>
    <property type="project" value="TreeGrafter"/>
</dbReference>
<dbReference type="InterPro" id="IPR002656">
    <property type="entry name" value="Acyl_transf_3_dom"/>
</dbReference>
<dbReference type="Proteomes" id="UP000077763">
    <property type="component" value="Unassembled WGS sequence"/>
</dbReference>
<dbReference type="AlphaFoldDB" id="A0A177M9S2"/>
<name>A0A177M9S2_METMH</name>
<feature type="transmembrane region" description="Helical" evidence="1">
    <location>
        <begin position="215"/>
        <end position="235"/>
    </location>
</feature>
<sequence length="399" mass="45252">MPSMLEVYPFWAATYVIFLYAVIFMFANLLSKIQIVSEHITFPEGRYGSLDGFRGILAVGVFIHHSFAAYGYFMTGTWDWSQSILLNHLGRTTVALFFMITGFLFALRVTSPKIDWKVFYISRFARLFPLYFIVCCAVFIMVFFISQGVMNEPWWLILLEALQWLSFVCFGRPDINGIPMTWTLIAGVNWSLKYEIIFYAFGVPALYMLTKIFSLRLLLTMSILALIGLLLLRLFHLGGKEIVCASEFLAGIVVAYIYKAPRLLAMLKTKMFRIFTYVSIPLVFLIEKPFGLSSSLMALTIFPAIVGGLSMGGLLNSRAALWLGDISYGIYLIHGMALWVLFFVVKKYGNLVGLDIFGYVLLVSVAAILIIAFATLSYIKVEKPAIFFAKNLNKKYTYN</sequence>
<dbReference type="EMBL" id="LUUH01000062">
    <property type="protein sequence ID" value="OAI02391.1"/>
    <property type="molecule type" value="Genomic_DNA"/>
</dbReference>
<evidence type="ECO:0000259" key="2">
    <source>
        <dbReference type="Pfam" id="PF01757"/>
    </source>
</evidence>
<protein>
    <recommendedName>
        <fullName evidence="2">Acyltransferase 3 domain-containing protein</fullName>
    </recommendedName>
</protein>
<dbReference type="GO" id="GO:0016747">
    <property type="term" value="F:acyltransferase activity, transferring groups other than amino-acyl groups"/>
    <property type="evidence" value="ECO:0007669"/>
    <property type="project" value="InterPro"/>
</dbReference>
<dbReference type="InterPro" id="IPR050879">
    <property type="entry name" value="Acyltransferase_3"/>
</dbReference>
<dbReference type="PANTHER" id="PTHR23028">
    <property type="entry name" value="ACETYLTRANSFERASE"/>
    <property type="match status" value="1"/>
</dbReference>
<proteinExistence type="predicted"/>
<feature type="transmembrane region" description="Helical" evidence="1">
    <location>
        <begin position="328"/>
        <end position="345"/>
    </location>
</feature>
<gene>
    <name evidence="3" type="ORF">A1353_16505</name>
</gene>
<feature type="transmembrane region" description="Helical" evidence="1">
    <location>
        <begin position="270"/>
        <end position="286"/>
    </location>
</feature>
<feature type="transmembrane region" description="Helical" evidence="1">
    <location>
        <begin position="298"/>
        <end position="316"/>
    </location>
</feature>
<feature type="transmembrane region" description="Helical" evidence="1">
    <location>
        <begin position="357"/>
        <end position="379"/>
    </location>
</feature>
<dbReference type="Pfam" id="PF01757">
    <property type="entry name" value="Acyl_transf_3"/>
    <property type="match status" value="1"/>
</dbReference>
<accession>A0A177M9S2</accession>
<evidence type="ECO:0000313" key="3">
    <source>
        <dbReference type="EMBL" id="OAI02391.1"/>
    </source>
</evidence>